<evidence type="ECO:0000313" key="1">
    <source>
        <dbReference type="EMBL" id="KAK0489938.1"/>
    </source>
</evidence>
<proteinExistence type="predicted"/>
<gene>
    <name evidence="1" type="ORF">EDD18DRAFT_1187645</name>
</gene>
<accession>A0AA39PVJ4</accession>
<evidence type="ECO:0008006" key="3">
    <source>
        <dbReference type="Google" id="ProtNLM"/>
    </source>
</evidence>
<name>A0AA39PVJ4_9AGAR</name>
<protein>
    <recommendedName>
        <fullName evidence="3">F-box domain-containing protein</fullName>
    </recommendedName>
</protein>
<organism evidence="1 2">
    <name type="scientific">Armillaria luteobubalina</name>
    <dbReference type="NCBI Taxonomy" id="153913"/>
    <lineage>
        <taxon>Eukaryota</taxon>
        <taxon>Fungi</taxon>
        <taxon>Dikarya</taxon>
        <taxon>Basidiomycota</taxon>
        <taxon>Agaricomycotina</taxon>
        <taxon>Agaricomycetes</taxon>
        <taxon>Agaricomycetidae</taxon>
        <taxon>Agaricales</taxon>
        <taxon>Marasmiineae</taxon>
        <taxon>Physalacriaceae</taxon>
        <taxon>Armillaria</taxon>
    </lineage>
</organism>
<dbReference type="Proteomes" id="UP001175228">
    <property type="component" value="Unassembled WGS sequence"/>
</dbReference>
<keyword evidence="2" id="KW-1185">Reference proteome</keyword>
<evidence type="ECO:0000313" key="2">
    <source>
        <dbReference type="Proteomes" id="UP001175228"/>
    </source>
</evidence>
<dbReference type="Gene3D" id="1.20.1280.50">
    <property type="match status" value="1"/>
</dbReference>
<sequence>MSNPCLYCGLSASPSQSLHNGVQYFDNKLLPVDISLVKSVILAVERNIQSIDQQLNHLEVLKGRLLAEHSHAAAELTKYRSLIAPVKRLPNEILLKIFSLACTNMSDSIDVINDPPWLLSHVCSQWRSFCLSSPCLWSTVAIPPMDSKRYHVADTLGSCLDRSHGLPLNLYLDARASTERIDVDREGHHTSILRILLPHRSRWHMLVLSCGEYHTFLDIINVWEYRDPSLTHLKKIDIRIAHYDPVYYPTSAFSKALNLESIRLRGGFLLENPSFPHLTSFLGTFQYIDEFRQLIESSPSLQDISIWYKPESTTPDIIPPTPLTHPNIRKVTVYASTTCFSNVIFLSLEELIIDSGVYESNFDPEHVNHLSSLMSNSNYPKRSLSMKVLSPPHLTPFLTPGLTSLTIEVQATNSKEVYGALMYDPESSHPAAPNR</sequence>
<dbReference type="AlphaFoldDB" id="A0AA39PVJ4"/>
<reference evidence="1" key="1">
    <citation type="submission" date="2023-06" db="EMBL/GenBank/DDBJ databases">
        <authorList>
            <consortium name="Lawrence Berkeley National Laboratory"/>
            <person name="Ahrendt S."/>
            <person name="Sahu N."/>
            <person name="Indic B."/>
            <person name="Wong-Bajracharya J."/>
            <person name="Merenyi Z."/>
            <person name="Ke H.-M."/>
            <person name="Monk M."/>
            <person name="Kocsube S."/>
            <person name="Drula E."/>
            <person name="Lipzen A."/>
            <person name="Balint B."/>
            <person name="Henrissat B."/>
            <person name="Andreopoulos B."/>
            <person name="Martin F.M."/>
            <person name="Harder C.B."/>
            <person name="Rigling D."/>
            <person name="Ford K.L."/>
            <person name="Foster G.D."/>
            <person name="Pangilinan J."/>
            <person name="Papanicolaou A."/>
            <person name="Barry K."/>
            <person name="LaButti K."/>
            <person name="Viragh M."/>
            <person name="Koriabine M."/>
            <person name="Yan M."/>
            <person name="Riley R."/>
            <person name="Champramary S."/>
            <person name="Plett K.L."/>
            <person name="Tsai I.J."/>
            <person name="Slot J."/>
            <person name="Sipos G."/>
            <person name="Plett J."/>
            <person name="Nagy L.G."/>
            <person name="Grigoriev I.V."/>
        </authorList>
    </citation>
    <scope>NUCLEOTIDE SEQUENCE</scope>
    <source>
        <strain evidence="1">HWK02</strain>
    </source>
</reference>
<dbReference type="EMBL" id="JAUEPU010000035">
    <property type="protein sequence ID" value="KAK0489938.1"/>
    <property type="molecule type" value="Genomic_DNA"/>
</dbReference>
<comment type="caution">
    <text evidence="1">The sequence shown here is derived from an EMBL/GenBank/DDBJ whole genome shotgun (WGS) entry which is preliminary data.</text>
</comment>